<accession>A0A7G7G9C3</accession>
<proteinExistence type="predicted"/>
<feature type="chain" id="PRO_5028942993" description="Transporter" evidence="1">
    <location>
        <begin position="27"/>
        <end position="312"/>
    </location>
</feature>
<evidence type="ECO:0008006" key="4">
    <source>
        <dbReference type="Google" id="ProtNLM"/>
    </source>
</evidence>
<keyword evidence="1" id="KW-0732">Signal</keyword>
<name>A0A7G7G9C3_9BACT</name>
<feature type="signal peptide" evidence="1">
    <location>
        <begin position="1"/>
        <end position="26"/>
    </location>
</feature>
<evidence type="ECO:0000256" key="1">
    <source>
        <dbReference type="SAM" id="SignalP"/>
    </source>
</evidence>
<dbReference type="KEGG" id="aswu:HUW51_13890"/>
<organism evidence="2 3">
    <name type="scientific">Adhaeribacter swui</name>
    <dbReference type="NCBI Taxonomy" id="2086471"/>
    <lineage>
        <taxon>Bacteria</taxon>
        <taxon>Pseudomonadati</taxon>
        <taxon>Bacteroidota</taxon>
        <taxon>Cytophagia</taxon>
        <taxon>Cytophagales</taxon>
        <taxon>Hymenobacteraceae</taxon>
        <taxon>Adhaeribacter</taxon>
    </lineage>
</organism>
<dbReference type="AlphaFoldDB" id="A0A7G7G9C3"/>
<evidence type="ECO:0000313" key="2">
    <source>
        <dbReference type="EMBL" id="QNF33757.1"/>
    </source>
</evidence>
<sequence length="312" mass="34767">MKTNFYPFIPKIILLFLAFMPFLTKAQTEQDALMMGTRKLCIAGSVGYNSWTNYWEGTFKRDNDNLGQVSTKSAMLMVNYGIKDNLNVMASLPYVKIHATQGTLNGLGGFQDLGVFVKWRPWQQQFGSQTISLFAVGGYSTPSNKYNIDFLPMCIGLGSRVLSGRLIADVKVNKLFVTVSGAYMHRSNVEIDRPAYYTDHQINSHEVAMPDAGNFQLRTGYRTPRLIAEVFVDNMTTFGGFDIRKNDMPFVSNQMNSTKVGVEAKHYLAKIPSLGFHANAWHTVAGRNVGQATGFMAGVDYIFNLSPKSANN</sequence>
<dbReference type="RefSeq" id="WP_185270240.1">
    <property type="nucleotide sequence ID" value="NZ_CP055156.1"/>
</dbReference>
<dbReference type="Proteomes" id="UP000515237">
    <property type="component" value="Chromosome"/>
</dbReference>
<gene>
    <name evidence="2" type="ORF">HUW51_13890</name>
</gene>
<dbReference type="EMBL" id="CP055156">
    <property type="protein sequence ID" value="QNF33757.1"/>
    <property type="molecule type" value="Genomic_DNA"/>
</dbReference>
<evidence type="ECO:0000313" key="3">
    <source>
        <dbReference type="Proteomes" id="UP000515237"/>
    </source>
</evidence>
<protein>
    <recommendedName>
        <fullName evidence="4">Transporter</fullName>
    </recommendedName>
</protein>
<reference evidence="2 3" key="1">
    <citation type="journal article" date="2018" name="Int. J. Syst. Evol. Microbiol.">
        <title>Adhaeribacter swui sp. nov., isolated from wet mud.</title>
        <authorList>
            <person name="Kim D.U."/>
            <person name="Kim K.W."/>
            <person name="Kang M.S."/>
            <person name="Kim J.Y."/>
            <person name="Jang J.H."/>
            <person name="Kim M.K."/>
        </authorList>
    </citation>
    <scope>NUCLEOTIDE SEQUENCE [LARGE SCALE GENOMIC DNA]</scope>
    <source>
        <strain evidence="2 3">KCTC 52873</strain>
    </source>
</reference>
<keyword evidence="3" id="KW-1185">Reference proteome</keyword>